<evidence type="ECO:0000313" key="3">
    <source>
        <dbReference type="Proteomes" id="UP000198984"/>
    </source>
</evidence>
<dbReference type="PANTHER" id="PTHR47561">
    <property type="entry name" value="POLYSACCHARIDE DEACETYLASE FAMILY PROTEIN (AFU_ORTHOLOGUE AFUA_6G05030)"/>
    <property type="match status" value="1"/>
</dbReference>
<proteinExistence type="predicted"/>
<dbReference type="InterPro" id="IPR045235">
    <property type="entry name" value="PuuE_HpPgdA-like"/>
</dbReference>
<name>A0A1H7PB63_9BACT</name>
<dbReference type="Proteomes" id="UP000198984">
    <property type="component" value="Unassembled WGS sequence"/>
</dbReference>
<dbReference type="AlphaFoldDB" id="A0A1H7PB63"/>
<dbReference type="EMBL" id="FOBB01000002">
    <property type="protein sequence ID" value="SEL32505.1"/>
    <property type="molecule type" value="Genomic_DNA"/>
</dbReference>
<sequence>MQKKILISVDVEEFDIPEEYGQSLEMEQKLAVSRNGLLKTLELFDTLNIRATFFVTAYWAQQHPALLQQIAEKHEIASHAFYHDRFEEADLLHSRLTLEAICGKPVKGFRMPRLQPVSLAALHKAGYIYDASLNPTWLPGRYNNLHRPRQVFREAQLWIMPASVTPVLRLPVFWLSVKNLPLWFSKACIRRILRKGDHCSFYFHPWELEDLHTYQLPWYVKRVCGRQLENKLAALFTWLQKEGAFISHADYLPAPTHVEDASM</sequence>
<dbReference type="InterPro" id="IPR002509">
    <property type="entry name" value="NODB_dom"/>
</dbReference>
<organism evidence="2 3">
    <name type="scientific">Chitinophaga rupis</name>
    <dbReference type="NCBI Taxonomy" id="573321"/>
    <lineage>
        <taxon>Bacteria</taxon>
        <taxon>Pseudomonadati</taxon>
        <taxon>Bacteroidota</taxon>
        <taxon>Chitinophagia</taxon>
        <taxon>Chitinophagales</taxon>
        <taxon>Chitinophagaceae</taxon>
        <taxon>Chitinophaga</taxon>
    </lineage>
</organism>
<dbReference type="PANTHER" id="PTHR47561:SF1">
    <property type="entry name" value="POLYSACCHARIDE DEACETYLASE FAMILY PROTEIN (AFU_ORTHOLOGUE AFUA_6G05030)"/>
    <property type="match status" value="1"/>
</dbReference>
<gene>
    <name evidence="2" type="ORF">SAMN04488505_10232</name>
</gene>
<dbReference type="STRING" id="573321.SAMN04488505_10232"/>
<dbReference type="OrthoDB" id="9806342at2"/>
<accession>A0A1H7PB63</accession>
<keyword evidence="3" id="KW-1185">Reference proteome</keyword>
<dbReference type="CDD" id="cd10941">
    <property type="entry name" value="CE4_PuuE_HpPgdA_like_2"/>
    <property type="match status" value="1"/>
</dbReference>
<reference evidence="2 3" key="1">
    <citation type="submission" date="2016-10" db="EMBL/GenBank/DDBJ databases">
        <authorList>
            <person name="de Groot N.N."/>
        </authorList>
    </citation>
    <scope>NUCLEOTIDE SEQUENCE [LARGE SCALE GENOMIC DNA]</scope>
    <source>
        <strain evidence="2 3">DSM 21039</strain>
    </source>
</reference>
<protein>
    <submittedName>
        <fullName evidence="2">Polysaccharide deacetylase</fullName>
    </submittedName>
</protein>
<dbReference type="Pfam" id="PF01522">
    <property type="entry name" value="Polysacc_deac_1"/>
    <property type="match status" value="1"/>
</dbReference>
<feature type="domain" description="NodB homology" evidence="1">
    <location>
        <begin position="39"/>
        <end position="115"/>
    </location>
</feature>
<dbReference type="GO" id="GO:0005975">
    <property type="term" value="P:carbohydrate metabolic process"/>
    <property type="evidence" value="ECO:0007669"/>
    <property type="project" value="InterPro"/>
</dbReference>
<dbReference type="SUPFAM" id="SSF88713">
    <property type="entry name" value="Glycoside hydrolase/deacetylase"/>
    <property type="match status" value="1"/>
</dbReference>
<dbReference type="InterPro" id="IPR011330">
    <property type="entry name" value="Glyco_hydro/deAcase_b/a-brl"/>
</dbReference>
<dbReference type="GO" id="GO:0016810">
    <property type="term" value="F:hydrolase activity, acting on carbon-nitrogen (but not peptide) bonds"/>
    <property type="evidence" value="ECO:0007669"/>
    <property type="project" value="InterPro"/>
</dbReference>
<dbReference type="RefSeq" id="WP_089908566.1">
    <property type="nucleotide sequence ID" value="NZ_FOBB01000002.1"/>
</dbReference>
<evidence type="ECO:0000313" key="2">
    <source>
        <dbReference type="EMBL" id="SEL32505.1"/>
    </source>
</evidence>
<evidence type="ECO:0000259" key="1">
    <source>
        <dbReference type="Pfam" id="PF01522"/>
    </source>
</evidence>
<dbReference type="Gene3D" id="3.20.20.370">
    <property type="entry name" value="Glycoside hydrolase/deacetylase"/>
    <property type="match status" value="1"/>
</dbReference>